<feature type="domain" description="DUF5615" evidence="1">
    <location>
        <begin position="1"/>
        <end position="109"/>
    </location>
</feature>
<dbReference type="Pfam" id="PF18480">
    <property type="entry name" value="DUF5615"/>
    <property type="match status" value="1"/>
</dbReference>
<dbReference type="RefSeq" id="WP_322878095.1">
    <property type="nucleotide sequence ID" value="NZ_JAVMIP010000006.1"/>
</dbReference>
<dbReference type="InterPro" id="IPR041049">
    <property type="entry name" value="DUF5615"/>
</dbReference>
<reference evidence="3" key="1">
    <citation type="submission" date="2023-07" db="EMBL/GenBank/DDBJ databases">
        <authorList>
            <person name="Luz R."/>
            <person name="Cordeiro R."/>
            <person name="Fonseca A."/>
            <person name="Goncalves V."/>
        </authorList>
    </citation>
    <scope>NUCLEOTIDE SEQUENCE [LARGE SCALE GENOMIC DNA]</scope>
    <source>
        <strain evidence="3">BACA0444</strain>
    </source>
</reference>
<organism evidence="2 3">
    <name type="scientific">Pseudocalidococcus azoricus BACA0444</name>
    <dbReference type="NCBI Taxonomy" id="2918990"/>
    <lineage>
        <taxon>Bacteria</taxon>
        <taxon>Bacillati</taxon>
        <taxon>Cyanobacteriota</taxon>
        <taxon>Cyanophyceae</taxon>
        <taxon>Acaryochloridales</taxon>
        <taxon>Thermosynechococcaceae</taxon>
        <taxon>Pseudocalidococcus</taxon>
        <taxon>Pseudocalidococcus azoricus</taxon>
    </lineage>
</organism>
<name>A0AAE4JX63_9CYAN</name>
<dbReference type="EMBL" id="JAVMIP010000006">
    <property type="protein sequence ID" value="MDS3860833.1"/>
    <property type="molecule type" value="Genomic_DNA"/>
</dbReference>
<accession>A0AAE4JX63</accession>
<dbReference type="Proteomes" id="UP001268256">
    <property type="component" value="Unassembled WGS sequence"/>
</dbReference>
<keyword evidence="3" id="KW-1185">Reference proteome</keyword>
<sequence>MKFLLDQDVYALTARFLVELGHDVVLVSQLGLSQASDEQILLTAQEQHRILITRDRDYGNLVFVKGFGCGVLYLRALPSTINAAHTELEKVIQTYSEQELAGAFIVIEPNGYRLRKPLS</sequence>
<dbReference type="AlphaFoldDB" id="A0AAE4JX63"/>
<proteinExistence type="predicted"/>
<gene>
    <name evidence="2" type="ORF">RIF25_08400</name>
</gene>
<evidence type="ECO:0000259" key="1">
    <source>
        <dbReference type="Pfam" id="PF18480"/>
    </source>
</evidence>
<protein>
    <submittedName>
        <fullName evidence="2">DUF5615 family PIN-like protein</fullName>
    </submittedName>
</protein>
<evidence type="ECO:0000313" key="2">
    <source>
        <dbReference type="EMBL" id="MDS3860833.1"/>
    </source>
</evidence>
<evidence type="ECO:0000313" key="3">
    <source>
        <dbReference type="Proteomes" id="UP001268256"/>
    </source>
</evidence>
<comment type="caution">
    <text evidence="2">The sequence shown here is derived from an EMBL/GenBank/DDBJ whole genome shotgun (WGS) entry which is preliminary data.</text>
</comment>